<reference evidence="2" key="1">
    <citation type="journal article" date="2014" name="FEMS Microbiol. Lett.">
        <title>Draft Genomic DNA Sequence of the Facultatively Methylotrophic Bacterium Acidomonas methanolica type strain MB58.</title>
        <authorList>
            <person name="Higashiura N."/>
            <person name="Hadano H."/>
            <person name="Hirakawa H."/>
            <person name="Matsutani M."/>
            <person name="Takabe S."/>
            <person name="Matsushita K."/>
            <person name="Azuma Y."/>
        </authorList>
    </citation>
    <scope>NUCLEOTIDE SEQUENCE [LARGE SCALE GENOMIC DNA]</scope>
    <source>
        <strain evidence="2">MB58</strain>
    </source>
</reference>
<dbReference type="Proteomes" id="UP000019760">
    <property type="component" value="Unassembled WGS sequence"/>
</dbReference>
<gene>
    <name evidence="1" type="ORF">Amme_083_002</name>
</gene>
<protein>
    <submittedName>
        <fullName evidence="1">Uncharacterized protein</fullName>
    </submittedName>
</protein>
<dbReference type="OrthoDB" id="9959601at2"/>
<evidence type="ECO:0000313" key="2">
    <source>
        <dbReference type="Proteomes" id="UP000019760"/>
    </source>
</evidence>
<evidence type="ECO:0000313" key="1">
    <source>
        <dbReference type="EMBL" id="GAJ29827.1"/>
    </source>
</evidence>
<accession>A0A023D6P0</accession>
<sequence>MKIEIDLNDILGDEYGAETLQESVKRQVIEHLSSSVEKDIKKRISEETNRILQEELQSAVKEKMPALIDDLLTAEYVPTDRYGRTEKATTLCSELIRVVSENMVYKKGSYRSENNAFTNAVDAVIEAQVDGFKKEFVAKVDASFKAEALRVATQSILAKLGVPQSA</sequence>
<name>A0A023D6P0_ACIMT</name>
<reference evidence="1 2" key="2">
    <citation type="journal article" date="2014" name="FEMS Microbiol. Lett.">
        <title>Draft genomic DNA sequence of the facultatively methylotrophic bacterium Acidomonas methanolica type strain MB58.</title>
        <authorList>
            <person name="Higashiura N."/>
            <person name="Hadano H."/>
            <person name="Hirakawa H."/>
            <person name="Matsutani M."/>
            <person name="Takabe S."/>
            <person name="Matsushita K."/>
            <person name="Azuma Y."/>
        </authorList>
    </citation>
    <scope>NUCLEOTIDE SEQUENCE [LARGE SCALE GENOMIC DNA]</scope>
    <source>
        <strain evidence="1 2">MB58</strain>
    </source>
</reference>
<dbReference type="AlphaFoldDB" id="A0A023D6P0"/>
<proteinExistence type="predicted"/>
<organism evidence="1 2">
    <name type="scientific">Acidomonas methanolica NBRC 104435</name>
    <dbReference type="NCBI Taxonomy" id="1231351"/>
    <lineage>
        <taxon>Bacteria</taxon>
        <taxon>Pseudomonadati</taxon>
        <taxon>Pseudomonadota</taxon>
        <taxon>Alphaproteobacteria</taxon>
        <taxon>Acetobacterales</taxon>
        <taxon>Acetobacteraceae</taxon>
        <taxon>Acidomonas</taxon>
    </lineage>
</organism>
<comment type="caution">
    <text evidence="1">The sequence shown here is derived from an EMBL/GenBank/DDBJ whole genome shotgun (WGS) entry which is preliminary data.</text>
</comment>
<dbReference type="EMBL" id="BAND01000083">
    <property type="protein sequence ID" value="GAJ29827.1"/>
    <property type="molecule type" value="Genomic_DNA"/>
</dbReference>
<dbReference type="RefSeq" id="WP_042060162.1">
    <property type="nucleotide sequence ID" value="NZ_BAND01000083.1"/>
</dbReference>
<keyword evidence="2" id="KW-1185">Reference proteome</keyword>